<organism evidence="4 5">
    <name type="scientific">Ligilactobacillus hayakitensis DSM 18933 = JCM 14209</name>
    <dbReference type="NCBI Taxonomy" id="1423755"/>
    <lineage>
        <taxon>Bacteria</taxon>
        <taxon>Bacillati</taxon>
        <taxon>Bacillota</taxon>
        <taxon>Bacilli</taxon>
        <taxon>Lactobacillales</taxon>
        <taxon>Lactobacillaceae</taxon>
        <taxon>Ligilactobacillus</taxon>
    </lineage>
</organism>
<comment type="similarity">
    <text evidence="1">Belongs to the IS150/IS1296 orfA family.</text>
</comment>
<dbReference type="EMBL" id="AZGD01000050">
    <property type="protein sequence ID" value="KRM19411.1"/>
    <property type="molecule type" value="Genomic_DNA"/>
</dbReference>
<keyword evidence="5" id="KW-1185">Reference proteome</keyword>
<dbReference type="InterPro" id="IPR010921">
    <property type="entry name" value="Trp_repressor/repl_initiator"/>
</dbReference>
<dbReference type="Pfam" id="PF13518">
    <property type="entry name" value="HTH_28"/>
    <property type="match status" value="1"/>
</dbReference>
<dbReference type="PANTHER" id="PTHR33795">
    <property type="entry name" value="INSERTION ELEMENT IS150 PROTEIN INSJ"/>
    <property type="match status" value="1"/>
</dbReference>
<dbReference type="RefSeq" id="WP_056938353.1">
    <property type="nucleotide sequence ID" value="NZ_AZGD01000050.1"/>
</dbReference>
<comment type="caution">
    <text evidence="4">The sequence shown here is derived from an EMBL/GenBank/DDBJ whole genome shotgun (WGS) entry which is preliminary data.</text>
</comment>
<dbReference type="AlphaFoldDB" id="A0A0R1WWW7"/>
<dbReference type="GO" id="GO:0043565">
    <property type="term" value="F:sequence-specific DNA binding"/>
    <property type="evidence" value="ECO:0007669"/>
    <property type="project" value="InterPro"/>
</dbReference>
<reference evidence="4 5" key="1">
    <citation type="journal article" date="2015" name="Genome Announc.">
        <title>Expanding the biotechnology potential of lactobacilli through comparative genomics of 213 strains and associated genera.</title>
        <authorList>
            <person name="Sun Z."/>
            <person name="Harris H.M."/>
            <person name="McCann A."/>
            <person name="Guo C."/>
            <person name="Argimon S."/>
            <person name="Zhang W."/>
            <person name="Yang X."/>
            <person name="Jeffery I.B."/>
            <person name="Cooney J.C."/>
            <person name="Kagawa T.F."/>
            <person name="Liu W."/>
            <person name="Song Y."/>
            <person name="Salvetti E."/>
            <person name="Wrobel A."/>
            <person name="Rasinkangas P."/>
            <person name="Parkhill J."/>
            <person name="Rea M.C."/>
            <person name="O'Sullivan O."/>
            <person name="Ritari J."/>
            <person name="Douillard F.P."/>
            <person name="Paul Ross R."/>
            <person name="Yang R."/>
            <person name="Briner A.E."/>
            <person name="Felis G.E."/>
            <person name="de Vos W.M."/>
            <person name="Barrangou R."/>
            <person name="Klaenhammer T.R."/>
            <person name="Caufield P.W."/>
            <person name="Cui Y."/>
            <person name="Zhang H."/>
            <person name="O'Toole P.W."/>
        </authorList>
    </citation>
    <scope>NUCLEOTIDE SEQUENCE [LARGE SCALE GENOMIC DNA]</scope>
    <source>
        <strain evidence="4 5">DSM 18933</strain>
    </source>
</reference>
<dbReference type="InterPro" id="IPR055247">
    <property type="entry name" value="InsJ-like_HTH"/>
</dbReference>
<evidence type="ECO:0000313" key="4">
    <source>
        <dbReference type="EMBL" id="KRM19411.1"/>
    </source>
</evidence>
<dbReference type="InterPro" id="IPR052057">
    <property type="entry name" value="IS150/IS1296_orfA-like"/>
</dbReference>
<dbReference type="Proteomes" id="UP000051054">
    <property type="component" value="Unassembled WGS sequence"/>
</dbReference>
<dbReference type="Gene3D" id="1.10.10.10">
    <property type="entry name" value="Winged helix-like DNA-binding domain superfamily/Winged helix DNA-binding domain"/>
    <property type="match status" value="2"/>
</dbReference>
<protein>
    <submittedName>
        <fullName evidence="4">Transposase</fullName>
    </submittedName>
</protein>
<dbReference type="eggNOG" id="COG2963">
    <property type="taxonomic scope" value="Bacteria"/>
</dbReference>
<feature type="domain" description="Insertion element IS150 protein InsJ-like helix-turn-helix" evidence="3">
    <location>
        <begin position="134"/>
        <end position="188"/>
    </location>
</feature>
<keyword evidence="2" id="KW-0175">Coiled coil</keyword>
<evidence type="ECO:0000256" key="1">
    <source>
        <dbReference type="ARBA" id="ARBA00038232"/>
    </source>
</evidence>
<dbReference type="SUPFAM" id="SSF48295">
    <property type="entry name" value="TrpR-like"/>
    <property type="match status" value="3"/>
</dbReference>
<gene>
    <name evidence="4" type="ORF">FC40_GL000097</name>
</gene>
<proteinExistence type="inferred from homology"/>
<name>A0A0R1WWW7_9LACO</name>
<feature type="coiled-coil region" evidence="2">
    <location>
        <begin position="196"/>
        <end position="223"/>
    </location>
</feature>
<evidence type="ECO:0000313" key="5">
    <source>
        <dbReference type="Proteomes" id="UP000051054"/>
    </source>
</evidence>
<dbReference type="PANTHER" id="PTHR33795:SF1">
    <property type="entry name" value="INSERTION ELEMENT IS150 PROTEIN INSJ"/>
    <property type="match status" value="1"/>
</dbReference>
<accession>A0A0R1WWW7</accession>
<dbReference type="InterPro" id="IPR036388">
    <property type="entry name" value="WH-like_DNA-bd_sf"/>
</dbReference>
<evidence type="ECO:0000259" key="3">
    <source>
        <dbReference type="Pfam" id="PF13518"/>
    </source>
</evidence>
<dbReference type="PATRIC" id="fig|1423755.3.peg.108"/>
<evidence type="ECO:0000256" key="2">
    <source>
        <dbReference type="SAM" id="Coils"/>
    </source>
</evidence>
<sequence>MGRKPKFNSAQKLSILKEAKEKGIYEISKKYSINNRTIQQWCLLYKYQGIEGLKSKRTNQSYSLNFKISLVTAFMESGDSLLNFAIKNGLKSHTQLYNWIKRYNRGTLKAYQPRKRDLNLTKKRNSARKTTFEERLEIIEFLIKHDINYHRTAEKYDVSYAQVYNWYKKYTKSNNDPESLRDNRGKRKSIETMNDLERLQIENRLLKAQLEQQKMEIAFAKKLVEIRNRGGKKN</sequence>
<dbReference type="STRING" id="1423755.FC40_GL000097"/>